<evidence type="ECO:0000313" key="3">
    <source>
        <dbReference type="Proteomes" id="UP000004926"/>
    </source>
</evidence>
<dbReference type="STRING" id="882083.SacmaDRAFT_2320"/>
<dbReference type="EMBL" id="CM001439">
    <property type="protein sequence ID" value="EHR50571.1"/>
    <property type="molecule type" value="Genomic_DNA"/>
</dbReference>
<dbReference type="OrthoDB" id="3297680at2"/>
<accession>H5WWL5</accession>
<dbReference type="AlphaFoldDB" id="H5WWL5"/>
<evidence type="ECO:0000259" key="1">
    <source>
        <dbReference type="Pfam" id="PF12728"/>
    </source>
</evidence>
<name>H5WWL5_9PSEU</name>
<gene>
    <name evidence="2" type="ORF">SacmaDRAFT_2320</name>
</gene>
<keyword evidence="3" id="KW-1185">Reference proteome</keyword>
<reference evidence="2 3" key="1">
    <citation type="journal article" date="2012" name="Stand. Genomic Sci.">
        <title>Genome sequence of the ocean sediment bacterium Saccharomonospora marina type strain (XMU15(T)).</title>
        <authorList>
            <person name="Klenk H.P."/>
            <person name="Lu M."/>
            <person name="Lucas S."/>
            <person name="Lapidus A."/>
            <person name="Copeland A."/>
            <person name="Pitluck S."/>
            <person name="Goodwin L.A."/>
            <person name="Han C."/>
            <person name="Tapia R."/>
            <person name="Brambilla E.M."/>
            <person name="Potter G."/>
            <person name="Land M."/>
            <person name="Ivanova N."/>
            <person name="Rohde M."/>
            <person name="Goker M."/>
            <person name="Detter J.C."/>
            <person name="Li W.J."/>
            <person name="Kyrpides N.C."/>
            <person name="Woyke T."/>
        </authorList>
    </citation>
    <scope>NUCLEOTIDE SEQUENCE [LARGE SCALE GENOMIC DNA]</scope>
    <source>
        <strain evidence="2 3">XMU15</strain>
    </source>
</reference>
<dbReference type="HOGENOM" id="CLU_140176_9_4_11"/>
<evidence type="ECO:0000313" key="2">
    <source>
        <dbReference type="EMBL" id="EHR50571.1"/>
    </source>
</evidence>
<dbReference type="InterPro" id="IPR041657">
    <property type="entry name" value="HTH_17"/>
</dbReference>
<dbReference type="eggNOG" id="ENOG5033CF6">
    <property type="taxonomic scope" value="Bacteria"/>
</dbReference>
<dbReference type="Pfam" id="PF12728">
    <property type="entry name" value="HTH_17"/>
    <property type="match status" value="1"/>
</dbReference>
<organism evidence="2 3">
    <name type="scientific">Saccharomonospora marina XMU15</name>
    <dbReference type="NCBI Taxonomy" id="882083"/>
    <lineage>
        <taxon>Bacteria</taxon>
        <taxon>Bacillati</taxon>
        <taxon>Actinomycetota</taxon>
        <taxon>Actinomycetes</taxon>
        <taxon>Pseudonocardiales</taxon>
        <taxon>Pseudonocardiaceae</taxon>
        <taxon>Saccharomonospora</taxon>
    </lineage>
</organism>
<proteinExistence type="predicted"/>
<dbReference type="RefSeq" id="WP_009153956.1">
    <property type="nucleotide sequence ID" value="NZ_CM001439.1"/>
</dbReference>
<protein>
    <recommendedName>
        <fullName evidence="1">Helix-turn-helix domain-containing protein</fullName>
    </recommendedName>
</protein>
<dbReference type="SUPFAM" id="SSF46955">
    <property type="entry name" value="Putative DNA-binding domain"/>
    <property type="match status" value="1"/>
</dbReference>
<sequence length="71" mass="8391">MEPSFLDGKWYTTEELARLLGVDGSTLRRWRTAEPMQGPPFVRMTSRVTMYSAHDVEQWLRRHRVEPERAA</sequence>
<dbReference type="Proteomes" id="UP000004926">
    <property type="component" value="Chromosome"/>
</dbReference>
<dbReference type="InterPro" id="IPR009061">
    <property type="entry name" value="DNA-bd_dom_put_sf"/>
</dbReference>
<feature type="domain" description="Helix-turn-helix" evidence="1">
    <location>
        <begin position="10"/>
        <end position="64"/>
    </location>
</feature>
<dbReference type="Gene3D" id="1.10.10.10">
    <property type="entry name" value="Winged helix-like DNA-binding domain superfamily/Winged helix DNA-binding domain"/>
    <property type="match status" value="1"/>
</dbReference>
<dbReference type="InterPro" id="IPR036388">
    <property type="entry name" value="WH-like_DNA-bd_sf"/>
</dbReference>